<accession>A0A6C0FXD0</accession>
<dbReference type="RefSeq" id="WP_162358214.1">
    <property type="nucleotide sequence ID" value="NZ_CP048209.1"/>
</dbReference>
<dbReference type="KEGG" id="plyc:GXP70_18525"/>
<sequence length="211" mass="24183">MRKHHIAFAVTGSFMSIFFLLIVNLLTSPGVIWFIHPAFALLQWPISLYYAANGRIKAYSLATTALILAYLSYQNIAHSPDYPWILYAGFAVIWWPILMYAGRFAGTLAMALAGSFCIIVYYGLLNLLLAPQFPWIIFPAYAILWWPMSIYFSRTRQWFVFALCASLLTCALFIAVNAVTSPETIWAVYPIFAVIWWPLCMYYFVVRKQAV</sequence>
<feature type="transmembrane region" description="Helical" evidence="1">
    <location>
        <begin position="82"/>
        <end position="101"/>
    </location>
</feature>
<name>A0A6C0FXD0_9BACL</name>
<feature type="transmembrane region" description="Helical" evidence="1">
    <location>
        <begin position="32"/>
        <end position="51"/>
    </location>
</feature>
<feature type="transmembrane region" description="Helical" evidence="1">
    <location>
        <begin position="159"/>
        <end position="179"/>
    </location>
</feature>
<feature type="transmembrane region" description="Helical" evidence="1">
    <location>
        <begin position="108"/>
        <end position="129"/>
    </location>
</feature>
<evidence type="ECO:0000256" key="1">
    <source>
        <dbReference type="SAM" id="Phobius"/>
    </source>
</evidence>
<evidence type="ECO:0000313" key="2">
    <source>
        <dbReference type="EMBL" id="QHT61776.1"/>
    </source>
</evidence>
<keyword evidence="1" id="KW-0472">Membrane</keyword>
<reference evidence="2 3" key="1">
    <citation type="submission" date="2020-01" db="EMBL/GenBank/DDBJ databases">
        <title>Paenibacillus sp. nov., isolated from tomato rhizosphere.</title>
        <authorList>
            <person name="Weon H.-Y."/>
            <person name="Lee S.A."/>
        </authorList>
    </citation>
    <scope>NUCLEOTIDE SEQUENCE [LARGE SCALE GENOMIC DNA]</scope>
    <source>
        <strain evidence="2 3">12200R-189</strain>
    </source>
</reference>
<protein>
    <submittedName>
        <fullName evidence="2">Uncharacterized protein</fullName>
    </submittedName>
</protein>
<keyword evidence="3" id="KW-1185">Reference proteome</keyword>
<organism evidence="2 3">
    <name type="scientific">Paenibacillus lycopersici</name>
    <dbReference type="NCBI Taxonomy" id="2704462"/>
    <lineage>
        <taxon>Bacteria</taxon>
        <taxon>Bacillati</taxon>
        <taxon>Bacillota</taxon>
        <taxon>Bacilli</taxon>
        <taxon>Bacillales</taxon>
        <taxon>Paenibacillaceae</taxon>
        <taxon>Paenibacillus</taxon>
    </lineage>
</organism>
<feature type="transmembrane region" description="Helical" evidence="1">
    <location>
        <begin position="185"/>
        <end position="205"/>
    </location>
</feature>
<feature type="transmembrane region" description="Helical" evidence="1">
    <location>
        <begin position="7"/>
        <end position="26"/>
    </location>
</feature>
<gene>
    <name evidence="2" type="ORF">GXP70_18525</name>
</gene>
<proteinExistence type="predicted"/>
<feature type="transmembrane region" description="Helical" evidence="1">
    <location>
        <begin position="58"/>
        <end position="76"/>
    </location>
</feature>
<feature type="transmembrane region" description="Helical" evidence="1">
    <location>
        <begin position="135"/>
        <end position="152"/>
    </location>
</feature>
<dbReference type="Proteomes" id="UP000476064">
    <property type="component" value="Chromosome"/>
</dbReference>
<keyword evidence="1" id="KW-0812">Transmembrane</keyword>
<dbReference type="EMBL" id="CP048209">
    <property type="protein sequence ID" value="QHT61776.1"/>
    <property type="molecule type" value="Genomic_DNA"/>
</dbReference>
<evidence type="ECO:0000313" key="3">
    <source>
        <dbReference type="Proteomes" id="UP000476064"/>
    </source>
</evidence>
<keyword evidence="1" id="KW-1133">Transmembrane helix</keyword>
<dbReference type="AlphaFoldDB" id="A0A6C0FXD0"/>